<dbReference type="InterPro" id="IPR013783">
    <property type="entry name" value="Ig-like_fold"/>
</dbReference>
<gene>
    <name evidence="7" type="ORF">KIL84_018057</name>
</gene>
<protein>
    <recommendedName>
        <fullName evidence="6">Calponin-homology (CH) domain-containing protein</fullName>
    </recommendedName>
</protein>
<dbReference type="Pfam" id="PF24529">
    <property type="entry name" value="CFAP47"/>
    <property type="match status" value="1"/>
</dbReference>
<dbReference type="EMBL" id="JAHDVG010000463">
    <property type="protein sequence ID" value="KAH1185308.1"/>
    <property type="molecule type" value="Genomic_DNA"/>
</dbReference>
<dbReference type="GO" id="GO:0005737">
    <property type="term" value="C:cytoplasm"/>
    <property type="evidence" value="ECO:0007669"/>
    <property type="project" value="UniProtKB-SubCell"/>
</dbReference>
<evidence type="ECO:0000313" key="7">
    <source>
        <dbReference type="EMBL" id="KAH1185308.1"/>
    </source>
</evidence>
<dbReference type="InterPro" id="IPR053879">
    <property type="entry name" value="HYDIN_VesB_CFA65-like_Ig"/>
</dbReference>
<sequence length="1683" mass="187820">APGTLALRGAMAGPRDVAGLRLCPAELRFVDAVPGGRYRALLSVQNLQPGSRRLQLLPPRRAQFKLIVENPDKPVASGLQVTATVEYHPDSEEDLRDRLLLLVDKDVIEIPLIGLIPCCYLEIEPEINFGTVIANSKVISKEISITNHGSSPGAFKIDYNGSVPVNIVPTSGVVEPKTLQLVKVDICTDIPRVIREVAKVELQGRGITNLRIEAHVVEQVLELLGLSHANTLECIHFGSVYFGTSNTEQVALYNKSPETMNWVAVLEDDAVGGEMGTHLQKSTDAVLQELNFINRTKELDISTLISCIPNQGTLLPYQKTVVTLCFSPKQFKRDVGLTEFPPRQDYALFLRFEAIGSKDGFLQALNGDNIPIKETHPHHVELALTGSGLPVMLTFSPGPVVNFMDCFMGEHTEIMCTLKNESESLPVTFSFQKIAHFNICPEKGKVKEKCTKDVMFSFAPRQAGTFTVKQVVDIFGSVAEEDNLQSLKIKPFHQIHLSFTGVCKPKPKKIMFKINPGITPMITNATGQLVADEIGGFIDFAPVAMLRSAQTQMHTYRINRECKSDALIAFPNDRSASIRPSERHTKYRTIFTKADRYHYVDPDFAYTDDEELEKQAHKEYYADFIQRLRQRRLQKEATRKYNSLNNPVDIGLKPASGLRSPKITMTDLHKEKPKLETTPLNEDYLLSSRKLAAIESKSLAKEVYDGLNAVPSSPQEKEDCNITLTPKQLYQIIIGIVEAYKDLECEVVWHPGFCSPETGEFNLCVHQGNTLKLKCLAKLGPTSIQFMEQRIPFNHAPLGLTTCKTAILQNTGHNHAYFQVLDLNPLPGMTITPSQGVVPVGGQADLKIDFTPNAVMKFDTRVEVAVRHGKVLEFRIGGSVEAPEIGISVESFNFHGVYAGSTQGIPFLLQNKGVARARVEFDLSKYKDFTLNFKDQSVVDYCPLRPYLYSVELEGKSTLQCLLYFTPKEVAAYDFSLPVNVNFSEVLSSQQSTTATTPSGSGKHIIVPRPQILSMTAPLCTVQATVLQPPLEFSTSELVFQSRSIHSEIADESLSTQKFDLKNISRQPVTWQLDLDGAGKAIEDGIFKFSLRAGVLDPGQKTSITVGFCPSYPGTYGAEVPVFLNDNPSHCKLLTLSGTVKLPKINFDPPFLILVPVPLDMKTETYVNIIPKDYSRPSALQVEIPELELEDGDRINPLSVQFPSGQVIAVSPEGTNVGLTCHISFRSSRPVSFLRNIFFIDDEKNRFSLQVAATAENCLLTVYPYLAFHCTDQQIVLRSDHNGIIYNNGEAVLHPCYTPGSLSHSTSSSSLYAVTNSAYEGSSSESENMLENEWVKKDEADSQSQERENKFQLSLFPDEDTEEYIFFQKVITAVQNWFTLFGWSKGPNPISIPHSLRRDVCKIQMTSSDEKVIKQNLGKDTKTVYDMLLHLSGQLLPGITSSQSLPSDPIERVIQLHWQHSTMLTFLKSQGACLPHVMPEFLLEPDEYKKWIGLQIALKVQMTDLQKANMKNSEIFNNKSLFVLDDNVFETMSKRVWTDVLLQIYKVLVLARVSSLTTSNLLSSESPQNMPRINAEPLSSNIYSPSERLLLTWLNTHYEKTRKIVWKDCQKGEVPPMRWIVNFDRDLLDGLVLAAQVAAYCPYLISTHFTNMYTNPGTPEQCLHNCLILVNAFHAISLDIGVQ</sequence>
<comment type="caution">
    <text evidence="7">The sequence shown here is derived from an EMBL/GenBank/DDBJ whole genome shotgun (WGS) entry which is preliminary data.</text>
</comment>
<accession>A0A9D4B8M2</accession>
<organism evidence="7 8">
    <name type="scientific">Mauremys mutica</name>
    <name type="common">yellowpond turtle</name>
    <dbReference type="NCBI Taxonomy" id="74926"/>
    <lineage>
        <taxon>Eukaryota</taxon>
        <taxon>Metazoa</taxon>
        <taxon>Chordata</taxon>
        <taxon>Craniata</taxon>
        <taxon>Vertebrata</taxon>
        <taxon>Euteleostomi</taxon>
        <taxon>Archelosauria</taxon>
        <taxon>Testudinata</taxon>
        <taxon>Testudines</taxon>
        <taxon>Cryptodira</taxon>
        <taxon>Durocryptodira</taxon>
        <taxon>Testudinoidea</taxon>
        <taxon>Geoemydidae</taxon>
        <taxon>Geoemydinae</taxon>
        <taxon>Mauremys</taxon>
    </lineage>
</organism>
<feature type="non-terminal residue" evidence="7">
    <location>
        <position position="1683"/>
    </location>
</feature>
<dbReference type="PROSITE" id="PS50021">
    <property type="entry name" value="CH"/>
    <property type="match status" value="1"/>
</dbReference>
<name>A0A9D4B8M2_9SAUR</name>
<dbReference type="Proteomes" id="UP000827986">
    <property type="component" value="Unassembled WGS sequence"/>
</dbReference>
<evidence type="ECO:0000256" key="4">
    <source>
        <dbReference type="ARBA" id="ARBA00023069"/>
    </source>
</evidence>
<keyword evidence="3" id="KW-0963">Cytoplasm</keyword>
<dbReference type="InterPro" id="IPR001715">
    <property type="entry name" value="CH_dom"/>
</dbReference>
<evidence type="ECO:0000256" key="2">
    <source>
        <dbReference type="ARBA" id="ARBA00004496"/>
    </source>
</evidence>
<evidence type="ECO:0000256" key="1">
    <source>
        <dbReference type="ARBA" id="ARBA00004138"/>
    </source>
</evidence>
<feature type="domain" description="Calponin-homology (CH)" evidence="6">
    <location>
        <begin position="1584"/>
        <end position="1683"/>
    </location>
</feature>
<dbReference type="GO" id="GO:0005929">
    <property type="term" value="C:cilium"/>
    <property type="evidence" value="ECO:0007669"/>
    <property type="project" value="UniProtKB-SubCell"/>
</dbReference>
<keyword evidence="4" id="KW-0969">Cilium</keyword>
<evidence type="ECO:0000256" key="3">
    <source>
        <dbReference type="ARBA" id="ARBA00022490"/>
    </source>
</evidence>
<reference evidence="7" key="1">
    <citation type="submission" date="2021-09" db="EMBL/GenBank/DDBJ databases">
        <title>The genome of Mauremys mutica provides insights into the evolution of semi-aquatic lifestyle.</title>
        <authorList>
            <person name="Gong S."/>
            <person name="Gao Y."/>
        </authorList>
    </citation>
    <scope>NUCLEOTIDE SEQUENCE</scope>
    <source>
        <strain evidence="7">MM-2020</strain>
        <tissue evidence="7">Muscle</tissue>
    </source>
</reference>
<feature type="non-terminal residue" evidence="7">
    <location>
        <position position="1"/>
    </location>
</feature>
<keyword evidence="5" id="KW-0966">Cell projection</keyword>
<dbReference type="Pfam" id="PF22544">
    <property type="entry name" value="HYDIN_VesB_CFA65-like_Ig"/>
    <property type="match status" value="1"/>
</dbReference>
<evidence type="ECO:0000259" key="6">
    <source>
        <dbReference type="PROSITE" id="PS50021"/>
    </source>
</evidence>
<dbReference type="SUPFAM" id="SSF47576">
    <property type="entry name" value="Calponin-homology domain, CH-domain"/>
    <property type="match status" value="1"/>
</dbReference>
<proteinExistence type="predicted"/>
<dbReference type="InterPro" id="IPR056343">
    <property type="entry name" value="CFAP47_dom"/>
</dbReference>
<dbReference type="InterPro" id="IPR036872">
    <property type="entry name" value="CH_dom_sf"/>
</dbReference>
<evidence type="ECO:0000313" key="8">
    <source>
        <dbReference type="Proteomes" id="UP000827986"/>
    </source>
</evidence>
<dbReference type="PANTHER" id="PTHR45912:SF3">
    <property type="entry name" value="CILIA- AND FLAGELLA-ASSOCIATED PROTEIN 47"/>
    <property type="match status" value="1"/>
</dbReference>
<keyword evidence="8" id="KW-1185">Reference proteome</keyword>
<evidence type="ECO:0000256" key="5">
    <source>
        <dbReference type="ARBA" id="ARBA00023273"/>
    </source>
</evidence>
<dbReference type="Gene3D" id="2.60.40.10">
    <property type="entry name" value="Immunoglobulins"/>
    <property type="match status" value="5"/>
</dbReference>
<dbReference type="GO" id="GO:0007288">
    <property type="term" value="P:sperm axoneme assembly"/>
    <property type="evidence" value="ECO:0007669"/>
    <property type="project" value="TreeGrafter"/>
</dbReference>
<dbReference type="PANTHER" id="PTHR45912">
    <property type="entry name" value="CILIA- AND FLAGELLA-ASSOCIATED PROTEIN 47"/>
    <property type="match status" value="1"/>
</dbReference>
<comment type="subcellular location">
    <subcellularLocation>
        <location evidence="1">Cell projection</location>
        <location evidence="1">Cilium</location>
    </subcellularLocation>
    <subcellularLocation>
        <location evidence="2">Cytoplasm</location>
    </subcellularLocation>
</comment>